<gene>
    <name evidence="2" type="ordered locus">SGRA_0921</name>
</gene>
<evidence type="ECO:0000313" key="2">
    <source>
        <dbReference type="EMBL" id="AFC23657.1"/>
    </source>
</evidence>
<reference evidence="2 3" key="1">
    <citation type="journal article" date="2012" name="Stand. Genomic Sci.">
        <title>Complete genome sequencing and analysis of Saprospira grandis str. Lewin, a predatory marine bacterium.</title>
        <authorList>
            <person name="Saw J.H."/>
            <person name="Yuryev A."/>
            <person name="Kanbe M."/>
            <person name="Hou S."/>
            <person name="Young A.G."/>
            <person name="Aizawa S."/>
            <person name="Alam M."/>
        </authorList>
    </citation>
    <scope>NUCLEOTIDE SEQUENCE [LARGE SCALE GENOMIC DNA]</scope>
    <source>
        <strain evidence="2 3">Lewin</strain>
    </source>
</reference>
<dbReference type="OrthoDB" id="9836341at2"/>
<dbReference type="RefSeq" id="WP_015691308.1">
    <property type="nucleotide sequence ID" value="NC_016940.1"/>
</dbReference>
<dbReference type="HOGENOM" id="CLU_1757542_0_0_10"/>
<keyword evidence="3" id="KW-1185">Reference proteome</keyword>
<dbReference type="AlphaFoldDB" id="H6L2J9"/>
<name>H6L2J9_SAPGL</name>
<dbReference type="KEGG" id="sgn:SGRA_0921"/>
<feature type="signal peptide" evidence="1">
    <location>
        <begin position="1"/>
        <end position="21"/>
    </location>
</feature>
<protein>
    <recommendedName>
        <fullName evidence="4">Lipoprotein</fullName>
    </recommendedName>
</protein>
<feature type="chain" id="PRO_5003603827" description="Lipoprotein" evidence="1">
    <location>
        <begin position="22"/>
        <end position="157"/>
    </location>
</feature>
<dbReference type="STRING" id="984262.SGRA_0921"/>
<evidence type="ECO:0008006" key="4">
    <source>
        <dbReference type="Google" id="ProtNLM"/>
    </source>
</evidence>
<evidence type="ECO:0000313" key="3">
    <source>
        <dbReference type="Proteomes" id="UP000007519"/>
    </source>
</evidence>
<keyword evidence="1" id="KW-0732">Signal</keyword>
<dbReference type="Proteomes" id="UP000007519">
    <property type="component" value="Chromosome"/>
</dbReference>
<evidence type="ECO:0000256" key="1">
    <source>
        <dbReference type="SAM" id="SignalP"/>
    </source>
</evidence>
<accession>H6L2J9</accession>
<organism evidence="2 3">
    <name type="scientific">Saprospira grandis (strain Lewin)</name>
    <dbReference type="NCBI Taxonomy" id="984262"/>
    <lineage>
        <taxon>Bacteria</taxon>
        <taxon>Pseudomonadati</taxon>
        <taxon>Bacteroidota</taxon>
        <taxon>Saprospiria</taxon>
        <taxon>Saprospirales</taxon>
        <taxon>Saprospiraceae</taxon>
        <taxon>Saprospira</taxon>
    </lineage>
</organism>
<sequence>MTKFSLFLLSCLSLWACQSTASENEIPEAEAELLRSFQNFNLESQQFFNGAAKLQCACLLEQEGALSALPTNAPLDSSQQLIMEQYQNCNADSPPPSAEVFAKISEDLQKFSGASAPGGSSDQKMQALSTALLRLHCPEKQALAKKLNALLGQKEEE</sequence>
<dbReference type="EMBL" id="CP002831">
    <property type="protein sequence ID" value="AFC23657.1"/>
    <property type="molecule type" value="Genomic_DNA"/>
</dbReference>
<proteinExistence type="predicted"/>